<protein>
    <recommendedName>
        <fullName evidence="9">Protein kinase domain-containing protein</fullName>
    </recommendedName>
</protein>
<dbReference type="InterPro" id="IPR008271">
    <property type="entry name" value="Ser/Thr_kinase_AS"/>
</dbReference>
<dbReference type="Gene3D" id="1.25.40.10">
    <property type="entry name" value="Tetratricopeptide repeat domain"/>
    <property type="match status" value="3"/>
</dbReference>
<keyword evidence="3" id="KW-0418">Kinase</keyword>
<dbReference type="PROSITE" id="PS50011">
    <property type="entry name" value="PROTEIN_KINASE_DOM"/>
    <property type="match status" value="1"/>
</dbReference>
<dbReference type="Pfam" id="PF13374">
    <property type="entry name" value="TPR_10"/>
    <property type="match status" value="1"/>
</dbReference>
<accession>A0A2W5ML84</accession>
<evidence type="ECO:0000256" key="4">
    <source>
        <dbReference type="ARBA" id="ARBA00022840"/>
    </source>
</evidence>
<evidence type="ECO:0000313" key="10">
    <source>
        <dbReference type="EMBL" id="PZQ18403.1"/>
    </source>
</evidence>
<keyword evidence="8" id="KW-0472">Membrane</keyword>
<evidence type="ECO:0000256" key="8">
    <source>
        <dbReference type="SAM" id="Phobius"/>
    </source>
</evidence>
<feature type="region of interest" description="Disordered" evidence="7">
    <location>
        <begin position="911"/>
        <end position="945"/>
    </location>
</feature>
<dbReference type="GO" id="GO:0004674">
    <property type="term" value="F:protein serine/threonine kinase activity"/>
    <property type="evidence" value="ECO:0007669"/>
    <property type="project" value="TreeGrafter"/>
</dbReference>
<organism evidence="10 11">
    <name type="scientific">Rhodanobacter denitrificans</name>
    <dbReference type="NCBI Taxonomy" id="666685"/>
    <lineage>
        <taxon>Bacteria</taxon>
        <taxon>Pseudomonadati</taxon>
        <taxon>Pseudomonadota</taxon>
        <taxon>Gammaproteobacteria</taxon>
        <taxon>Lysobacterales</taxon>
        <taxon>Rhodanobacteraceae</taxon>
        <taxon>Rhodanobacter</taxon>
    </lineage>
</organism>
<dbReference type="PROSITE" id="PS50005">
    <property type="entry name" value="TPR"/>
    <property type="match status" value="2"/>
</dbReference>
<feature type="domain" description="Protein kinase" evidence="9">
    <location>
        <begin position="77"/>
        <end position="367"/>
    </location>
</feature>
<dbReference type="PANTHER" id="PTHR43289">
    <property type="entry name" value="MITOGEN-ACTIVATED PROTEIN KINASE KINASE KINASE 20-RELATED"/>
    <property type="match status" value="1"/>
</dbReference>
<keyword evidence="8" id="KW-1133">Transmembrane helix</keyword>
<gene>
    <name evidence="10" type="ORF">DI564_03610</name>
</gene>
<dbReference type="Proteomes" id="UP000249046">
    <property type="component" value="Unassembled WGS sequence"/>
</dbReference>
<feature type="binding site" evidence="6">
    <location>
        <position position="108"/>
    </location>
    <ligand>
        <name>ATP</name>
        <dbReference type="ChEBI" id="CHEBI:30616"/>
    </ligand>
</feature>
<evidence type="ECO:0000256" key="6">
    <source>
        <dbReference type="PROSITE-ProRule" id="PRU10141"/>
    </source>
</evidence>
<dbReference type="InterPro" id="IPR017441">
    <property type="entry name" value="Protein_kinase_ATP_BS"/>
</dbReference>
<dbReference type="GO" id="GO:0005524">
    <property type="term" value="F:ATP binding"/>
    <property type="evidence" value="ECO:0007669"/>
    <property type="project" value="UniProtKB-UniRule"/>
</dbReference>
<dbReference type="InterPro" id="IPR019734">
    <property type="entry name" value="TPR_rpt"/>
</dbReference>
<dbReference type="PANTHER" id="PTHR43289:SF34">
    <property type="entry name" value="SERINE_THREONINE-PROTEIN KINASE YBDM-RELATED"/>
    <property type="match status" value="1"/>
</dbReference>
<feature type="repeat" description="TPR" evidence="5">
    <location>
        <begin position="600"/>
        <end position="633"/>
    </location>
</feature>
<evidence type="ECO:0000256" key="2">
    <source>
        <dbReference type="ARBA" id="ARBA00022741"/>
    </source>
</evidence>
<dbReference type="SUPFAM" id="SSF56112">
    <property type="entry name" value="Protein kinase-like (PK-like)"/>
    <property type="match status" value="1"/>
</dbReference>
<keyword evidence="1" id="KW-0808">Transferase</keyword>
<dbReference type="CDD" id="cd14014">
    <property type="entry name" value="STKc_PknB_like"/>
    <property type="match status" value="1"/>
</dbReference>
<keyword evidence="5" id="KW-0802">TPR repeat</keyword>
<sequence length="945" mass="101523">MTRAIDVVSLNDAVALLREALDRDDASERDAFLDQRCAGRPALRARVQALLDGCAAELDTAAEPAGDALIGTRLGAFRVVERIGRGGTGVIYRGRREGADFAQEVAIKLIRRGFDFDDVQARFLRERRILARLSHPNLARFIDGGVSAERRPWFALEFVHGTTITRWCDAHRLGVRARIALFLDVCTAVQYAHGQLVVHRDLKPGNVLVDETGTVRLLDFGIAGLLGGDEPATAATTIGQRPALTPEYAAPEQFRGEGAGLAVDVYALGVIAYELVSGVLPYPVDRADLAAAERSVRETPPQALTAAIAREDTAGRSGAQRLALRGETPASYRRAVRGDLGRILEKALAKAPARRYATVDAFAEDLRRWQAGQAVHVSGNGWAYRAATFVRRHRLPVALAVAVLVALLTGIGGVLWKSRQTVLAAERANSIQAFLLSVFDASTPGGAADRVPTTRELLARGVARVQDEMRRQPALQADLLTTFGRIHNQLNLFVEAEPLLLQALELQKTAGGVSAGARAETLYQLARAVKELRRYAEARDLLDRALAQAPAAAQAQRADIHALRGIVLAQDGAADAGAAELRTALALLGGVESPPGRRTASMLDELGYVLTQGRRFDEAVEVYRRALALERSVYGPVHADIGMTLSNLGACLLSMGRLEQAEQAMREAVAVDGQVYRTPHRVHAVHLSNLASVLLRRGGTVEATDLFRESLRLRSALYGDHDPEAAKAMSNLGGALVQLERYDEALALLGQAATVLSEADGDWRYWLANVQSNRARAERGAGHPDRAEAAALQALALREALGGKPGEELFNTRAALGAAWLDSGRAAEAQALFASLLADSERVLPADHPSLAVRHLALADADRALGLLDEARAHYARSLQIGLATGGERAPYVIEARLGLADTLRRLGEAGEGERQREAAAQAAADLPETHSLRRRAARPGPHAA</sequence>
<evidence type="ECO:0000259" key="9">
    <source>
        <dbReference type="PROSITE" id="PS50011"/>
    </source>
</evidence>
<keyword evidence="2 6" id="KW-0547">Nucleotide-binding</keyword>
<keyword evidence="4 6" id="KW-0067">ATP-binding</keyword>
<dbReference type="Pfam" id="PF13424">
    <property type="entry name" value="TPR_12"/>
    <property type="match status" value="3"/>
</dbReference>
<dbReference type="PROSITE" id="PS00107">
    <property type="entry name" value="PROTEIN_KINASE_ATP"/>
    <property type="match status" value="1"/>
</dbReference>
<dbReference type="SMART" id="SM00028">
    <property type="entry name" value="TPR"/>
    <property type="match status" value="8"/>
</dbReference>
<dbReference type="InterPro" id="IPR011990">
    <property type="entry name" value="TPR-like_helical_dom_sf"/>
</dbReference>
<dbReference type="SUPFAM" id="SSF48452">
    <property type="entry name" value="TPR-like"/>
    <property type="match status" value="2"/>
</dbReference>
<dbReference type="EMBL" id="QFPO01000003">
    <property type="protein sequence ID" value="PZQ18403.1"/>
    <property type="molecule type" value="Genomic_DNA"/>
</dbReference>
<dbReference type="AlphaFoldDB" id="A0A2W5ML84"/>
<dbReference type="PROSITE" id="PS00108">
    <property type="entry name" value="PROTEIN_KINASE_ST"/>
    <property type="match status" value="1"/>
</dbReference>
<name>A0A2W5ML84_9GAMM</name>
<dbReference type="Gene3D" id="1.10.510.10">
    <property type="entry name" value="Transferase(Phosphotransferase) domain 1"/>
    <property type="match status" value="1"/>
</dbReference>
<evidence type="ECO:0000256" key="7">
    <source>
        <dbReference type="SAM" id="MobiDB-lite"/>
    </source>
</evidence>
<feature type="transmembrane region" description="Helical" evidence="8">
    <location>
        <begin position="395"/>
        <end position="416"/>
    </location>
</feature>
<evidence type="ECO:0000313" key="11">
    <source>
        <dbReference type="Proteomes" id="UP000249046"/>
    </source>
</evidence>
<proteinExistence type="predicted"/>
<feature type="repeat" description="TPR" evidence="5">
    <location>
        <begin position="519"/>
        <end position="552"/>
    </location>
</feature>
<dbReference type="Gene3D" id="3.30.200.20">
    <property type="entry name" value="Phosphorylase Kinase, domain 1"/>
    <property type="match status" value="1"/>
</dbReference>
<comment type="caution">
    <text evidence="10">The sequence shown here is derived from an EMBL/GenBank/DDBJ whole genome shotgun (WGS) entry which is preliminary data.</text>
</comment>
<reference evidence="10 11" key="1">
    <citation type="submission" date="2017-08" db="EMBL/GenBank/DDBJ databases">
        <title>Infants hospitalized years apart are colonized by the same room-sourced microbial strains.</title>
        <authorList>
            <person name="Brooks B."/>
            <person name="Olm M.R."/>
            <person name="Firek B.A."/>
            <person name="Baker R."/>
            <person name="Thomas B.C."/>
            <person name="Morowitz M.J."/>
            <person name="Banfield J.F."/>
        </authorList>
    </citation>
    <scope>NUCLEOTIDE SEQUENCE [LARGE SCALE GENOMIC DNA]</scope>
    <source>
        <strain evidence="10">S2_005_003_R2_42</strain>
    </source>
</reference>
<evidence type="ECO:0000256" key="3">
    <source>
        <dbReference type="ARBA" id="ARBA00022777"/>
    </source>
</evidence>
<evidence type="ECO:0000256" key="5">
    <source>
        <dbReference type="PROSITE-ProRule" id="PRU00339"/>
    </source>
</evidence>
<evidence type="ECO:0000256" key="1">
    <source>
        <dbReference type="ARBA" id="ARBA00022679"/>
    </source>
</evidence>
<keyword evidence="8" id="KW-0812">Transmembrane</keyword>
<dbReference type="InterPro" id="IPR011009">
    <property type="entry name" value="Kinase-like_dom_sf"/>
</dbReference>
<dbReference type="InterPro" id="IPR000719">
    <property type="entry name" value="Prot_kinase_dom"/>
</dbReference>
<dbReference type="Pfam" id="PF00069">
    <property type="entry name" value="Pkinase"/>
    <property type="match status" value="1"/>
</dbReference>
<dbReference type="SMART" id="SM00220">
    <property type="entry name" value="S_TKc"/>
    <property type="match status" value="1"/>
</dbReference>